<dbReference type="OrthoDB" id="381190at2759"/>
<dbReference type="InterPro" id="IPR050517">
    <property type="entry name" value="DDR_Repair_Kinase"/>
</dbReference>
<dbReference type="InterPro" id="IPR003151">
    <property type="entry name" value="PIK-rel_kinase_FAT"/>
</dbReference>
<dbReference type="AlphaFoldDB" id="A0A0D2M8N4"/>
<dbReference type="EC" id="2.7.11.1" evidence="2"/>
<dbReference type="PANTHER" id="PTHR11139">
    <property type="entry name" value="ATAXIA TELANGIECTASIA MUTATED ATM -RELATED"/>
    <property type="match status" value="1"/>
</dbReference>
<dbReference type="STRING" id="145388.A0A0D2M8N4"/>
<proteinExistence type="predicted"/>
<evidence type="ECO:0000313" key="3">
    <source>
        <dbReference type="Proteomes" id="UP000054498"/>
    </source>
</evidence>
<dbReference type="Pfam" id="PF02259">
    <property type="entry name" value="FAT"/>
    <property type="match status" value="1"/>
</dbReference>
<dbReference type="Proteomes" id="UP000054498">
    <property type="component" value="Unassembled WGS sequence"/>
</dbReference>
<dbReference type="GO" id="GO:0031931">
    <property type="term" value="C:TORC1 complex"/>
    <property type="evidence" value="ECO:0007669"/>
    <property type="project" value="TreeGrafter"/>
</dbReference>
<dbReference type="KEGG" id="mng:MNEG_16153"/>
<dbReference type="RefSeq" id="XP_013890830.1">
    <property type="nucleotide sequence ID" value="XM_014035376.1"/>
</dbReference>
<dbReference type="GeneID" id="25733885"/>
<name>A0A0D2M8N4_9CHLO</name>
<keyword evidence="3" id="KW-1185">Reference proteome</keyword>
<dbReference type="GO" id="GO:0031929">
    <property type="term" value="P:TOR signaling"/>
    <property type="evidence" value="ECO:0007669"/>
    <property type="project" value="TreeGrafter"/>
</dbReference>
<evidence type="ECO:0000313" key="2">
    <source>
        <dbReference type="EMBL" id="KIY91810.1"/>
    </source>
</evidence>
<dbReference type="PANTHER" id="PTHR11139:SF9">
    <property type="entry name" value="SERINE_THREONINE-PROTEIN KINASE MTOR"/>
    <property type="match status" value="1"/>
</dbReference>
<gene>
    <name evidence="2" type="ORF">MNEG_16153</name>
</gene>
<dbReference type="GO" id="GO:0031932">
    <property type="term" value="C:TORC2 complex"/>
    <property type="evidence" value="ECO:0007669"/>
    <property type="project" value="TreeGrafter"/>
</dbReference>
<dbReference type="GO" id="GO:0004674">
    <property type="term" value="F:protein serine/threonine kinase activity"/>
    <property type="evidence" value="ECO:0007669"/>
    <property type="project" value="UniProtKB-EC"/>
</dbReference>
<feature type="domain" description="PIK-related kinase FAT" evidence="1">
    <location>
        <begin position="4"/>
        <end position="215"/>
    </location>
</feature>
<evidence type="ECO:0000259" key="1">
    <source>
        <dbReference type="Pfam" id="PF02259"/>
    </source>
</evidence>
<dbReference type="GO" id="GO:0005737">
    <property type="term" value="C:cytoplasm"/>
    <property type="evidence" value="ECO:0007669"/>
    <property type="project" value="TreeGrafter"/>
</dbReference>
<accession>A0A0D2M8N4</accession>
<dbReference type="EMBL" id="KK106264">
    <property type="protein sequence ID" value="KIY91810.1"/>
    <property type="molecule type" value="Genomic_DNA"/>
</dbReference>
<dbReference type="GO" id="GO:0016242">
    <property type="term" value="P:negative regulation of macroautophagy"/>
    <property type="evidence" value="ECO:0007669"/>
    <property type="project" value="TreeGrafter"/>
</dbReference>
<keyword evidence="2" id="KW-0808">Transferase</keyword>
<reference evidence="2 3" key="1">
    <citation type="journal article" date="2013" name="BMC Genomics">
        <title>Reconstruction of the lipid metabolism for the microalga Monoraphidium neglectum from its genome sequence reveals characteristics suitable for biofuel production.</title>
        <authorList>
            <person name="Bogen C."/>
            <person name="Al-Dilaimi A."/>
            <person name="Albersmeier A."/>
            <person name="Wichmann J."/>
            <person name="Grundmann M."/>
            <person name="Rupp O."/>
            <person name="Lauersen K.J."/>
            <person name="Blifernez-Klassen O."/>
            <person name="Kalinowski J."/>
            <person name="Goesmann A."/>
            <person name="Mussgnug J.H."/>
            <person name="Kruse O."/>
        </authorList>
    </citation>
    <scope>NUCLEOTIDE SEQUENCE [LARGE SCALE GENOMIC DNA]</scope>
    <source>
        <strain evidence="2 3">SAG 48.87</strain>
    </source>
</reference>
<organism evidence="2 3">
    <name type="scientific">Monoraphidium neglectum</name>
    <dbReference type="NCBI Taxonomy" id="145388"/>
    <lineage>
        <taxon>Eukaryota</taxon>
        <taxon>Viridiplantae</taxon>
        <taxon>Chlorophyta</taxon>
        <taxon>core chlorophytes</taxon>
        <taxon>Chlorophyceae</taxon>
        <taxon>CS clade</taxon>
        <taxon>Sphaeropleales</taxon>
        <taxon>Selenastraceae</taxon>
        <taxon>Monoraphidium</taxon>
    </lineage>
</organism>
<dbReference type="GO" id="GO:0005634">
    <property type="term" value="C:nucleus"/>
    <property type="evidence" value="ECO:0007669"/>
    <property type="project" value="TreeGrafter"/>
</dbReference>
<sequence>MHEDVEGWLKYASLCRKSGRPRQAERMLVQLLRYDPRSITTPHTPGYGAGSGAPAVMLAFVKHLWSTGSRQEALGRLQDLVTEIASMAPSEPPMPFIKPDLAAAAAAVPAHLSHLPGGALKRWQDRPKPQLHARAYLRLGLCQWHVHDAGLDGPTIQRCLGLLKSATEYGANWAKAWHNWSLFNCGVLESLAKAGEPGAAAQYVAPAVQGFFRSAR</sequence>
<protein>
    <submittedName>
        <fullName evidence="2">FKBP12-rapamycin complex-associated protein</fullName>
        <ecNumber evidence="2">2.7.11.1</ecNumber>
    </submittedName>
</protein>